<sequence length="24" mass="2870">MCDPMLDNRSVVRFKLMYSYCNIA</sequence>
<dbReference type="AlphaFoldDB" id="A0A0E9TYS4"/>
<organism evidence="1">
    <name type="scientific">Anguilla anguilla</name>
    <name type="common">European freshwater eel</name>
    <name type="synonym">Muraena anguilla</name>
    <dbReference type="NCBI Taxonomy" id="7936"/>
    <lineage>
        <taxon>Eukaryota</taxon>
        <taxon>Metazoa</taxon>
        <taxon>Chordata</taxon>
        <taxon>Craniata</taxon>
        <taxon>Vertebrata</taxon>
        <taxon>Euteleostomi</taxon>
        <taxon>Actinopterygii</taxon>
        <taxon>Neopterygii</taxon>
        <taxon>Teleostei</taxon>
        <taxon>Anguilliformes</taxon>
        <taxon>Anguillidae</taxon>
        <taxon>Anguilla</taxon>
    </lineage>
</organism>
<accession>A0A0E9TYS4</accession>
<evidence type="ECO:0000313" key="1">
    <source>
        <dbReference type="EMBL" id="JAH58794.1"/>
    </source>
</evidence>
<protein>
    <submittedName>
        <fullName evidence="1">Uncharacterized protein</fullName>
    </submittedName>
</protein>
<dbReference type="EMBL" id="GBXM01049783">
    <property type="protein sequence ID" value="JAH58794.1"/>
    <property type="molecule type" value="Transcribed_RNA"/>
</dbReference>
<reference evidence="1" key="1">
    <citation type="submission" date="2014-11" db="EMBL/GenBank/DDBJ databases">
        <authorList>
            <person name="Amaro Gonzalez C."/>
        </authorList>
    </citation>
    <scope>NUCLEOTIDE SEQUENCE</scope>
</reference>
<reference evidence="1" key="2">
    <citation type="journal article" date="2015" name="Fish Shellfish Immunol.">
        <title>Early steps in the European eel (Anguilla anguilla)-Vibrio vulnificus interaction in the gills: Role of the RtxA13 toxin.</title>
        <authorList>
            <person name="Callol A."/>
            <person name="Pajuelo D."/>
            <person name="Ebbesson L."/>
            <person name="Teles M."/>
            <person name="MacKenzie S."/>
            <person name="Amaro C."/>
        </authorList>
    </citation>
    <scope>NUCLEOTIDE SEQUENCE</scope>
</reference>
<proteinExistence type="predicted"/>
<name>A0A0E9TYS4_ANGAN</name>